<evidence type="ECO:0000313" key="3">
    <source>
        <dbReference type="Proteomes" id="UP000652567"/>
    </source>
</evidence>
<accession>A0A928UZ93</accession>
<gene>
    <name evidence="2" type="ORF">C4F51_02010</name>
</gene>
<proteinExistence type="predicted"/>
<dbReference type="Proteomes" id="UP000652567">
    <property type="component" value="Unassembled WGS sequence"/>
</dbReference>
<dbReference type="Pfam" id="PF01872">
    <property type="entry name" value="RibD_C"/>
    <property type="match status" value="1"/>
</dbReference>
<dbReference type="GO" id="GO:0009231">
    <property type="term" value="P:riboflavin biosynthetic process"/>
    <property type="evidence" value="ECO:0007669"/>
    <property type="project" value="InterPro"/>
</dbReference>
<dbReference type="InterPro" id="IPR024072">
    <property type="entry name" value="DHFR-like_dom_sf"/>
</dbReference>
<dbReference type="Gene3D" id="3.40.430.10">
    <property type="entry name" value="Dihydrofolate Reductase, subunit A"/>
    <property type="match status" value="1"/>
</dbReference>
<evidence type="ECO:0000259" key="1">
    <source>
        <dbReference type="Pfam" id="PF01872"/>
    </source>
</evidence>
<dbReference type="InterPro" id="IPR002734">
    <property type="entry name" value="RibDG_C"/>
</dbReference>
<comment type="caution">
    <text evidence="2">The sequence shown here is derived from an EMBL/GenBank/DDBJ whole genome shotgun (WGS) entry which is preliminary data.</text>
</comment>
<dbReference type="RefSeq" id="WP_193906699.1">
    <property type="nucleotide sequence ID" value="NZ_PRDL01000001.1"/>
</dbReference>
<dbReference type="SUPFAM" id="SSF53597">
    <property type="entry name" value="Dihydrofolate reductase-like"/>
    <property type="match status" value="1"/>
</dbReference>
<evidence type="ECO:0000313" key="2">
    <source>
        <dbReference type="EMBL" id="MBE8715960.1"/>
    </source>
</evidence>
<dbReference type="GO" id="GO:0008703">
    <property type="term" value="F:5-amino-6-(5-phosphoribosylamino)uracil reductase activity"/>
    <property type="evidence" value="ECO:0007669"/>
    <property type="project" value="InterPro"/>
</dbReference>
<reference evidence="2" key="1">
    <citation type="submission" date="2018-07" db="EMBL/GenBank/DDBJ databases">
        <title>Genome assembly of strain Ka43.</title>
        <authorList>
            <person name="Kukolya J."/>
            <person name="Nagy I."/>
            <person name="Horvath B."/>
            <person name="Toth A."/>
        </authorList>
    </citation>
    <scope>NUCLEOTIDE SEQUENCE</scope>
    <source>
        <strain evidence="2">KB43</strain>
    </source>
</reference>
<organism evidence="2 3">
    <name type="scientific">Cellvibrio polysaccharolyticus</name>
    <dbReference type="NCBI Taxonomy" id="2082724"/>
    <lineage>
        <taxon>Bacteria</taxon>
        <taxon>Pseudomonadati</taxon>
        <taxon>Pseudomonadota</taxon>
        <taxon>Gammaproteobacteria</taxon>
        <taxon>Cellvibrionales</taxon>
        <taxon>Cellvibrionaceae</taxon>
        <taxon>Cellvibrio</taxon>
    </lineage>
</organism>
<feature type="domain" description="Bacterial bifunctional deaminase-reductase C-terminal" evidence="1">
    <location>
        <begin position="17"/>
        <end position="146"/>
    </location>
</feature>
<dbReference type="AlphaFoldDB" id="A0A928UZ93"/>
<protein>
    <recommendedName>
        <fullName evidence="1">Bacterial bifunctional deaminase-reductase C-terminal domain-containing protein</fullName>
    </recommendedName>
</protein>
<name>A0A928UZ93_9GAMM</name>
<keyword evidence="3" id="KW-1185">Reference proteome</keyword>
<sequence length="183" mass="20650">MARIIYSLNATLGGTCFHEDVIADEEHHRYAIDLLHSAEALLLGRNTYDLFVEFWPSAVHRNDLPCYIVELATLLSEIPKIVVSNRELDPSWKNTKRIPGMELTVLRSALRAFSGNVVLFGSPGLAKSLAAEKLINEVHILLQPLFSERGPQTPFLWHEYRMRNLSASRFTSGVICLCYQLAP</sequence>
<dbReference type="EMBL" id="PRDL01000001">
    <property type="protein sequence ID" value="MBE8715960.1"/>
    <property type="molecule type" value="Genomic_DNA"/>
</dbReference>